<evidence type="ECO:0000313" key="1">
    <source>
        <dbReference type="EMBL" id="KAF3572453.1"/>
    </source>
</evidence>
<proteinExistence type="predicted"/>
<sequence>MTTTSSLTTTSHKQNDHCVDVYLPPPLASRNPLNLMEQTRFGEDRRRFSKSLRVSGGTCAVVLYKSSGVLVSRLSMVVASVRERWGSRAAGLSGGGEISESSLDGAWLVLDSPCREMKKDESVR</sequence>
<reference evidence="1" key="1">
    <citation type="submission" date="2019-12" db="EMBL/GenBank/DDBJ databases">
        <title>Genome sequencing and annotation of Brassica cretica.</title>
        <authorList>
            <person name="Studholme D.J."/>
            <person name="Sarris P."/>
        </authorList>
    </citation>
    <scope>NUCLEOTIDE SEQUENCE</scope>
    <source>
        <strain evidence="1">PFS-109/04</strain>
        <tissue evidence="1">Leaf</tissue>
    </source>
</reference>
<dbReference type="EMBL" id="QGKX02000095">
    <property type="protein sequence ID" value="KAF3572453.1"/>
    <property type="molecule type" value="Genomic_DNA"/>
</dbReference>
<accession>A0A8S9RHR3</accession>
<organism evidence="1 2">
    <name type="scientific">Brassica cretica</name>
    <name type="common">Mustard</name>
    <dbReference type="NCBI Taxonomy" id="69181"/>
    <lineage>
        <taxon>Eukaryota</taxon>
        <taxon>Viridiplantae</taxon>
        <taxon>Streptophyta</taxon>
        <taxon>Embryophyta</taxon>
        <taxon>Tracheophyta</taxon>
        <taxon>Spermatophyta</taxon>
        <taxon>Magnoliopsida</taxon>
        <taxon>eudicotyledons</taxon>
        <taxon>Gunneridae</taxon>
        <taxon>Pentapetalae</taxon>
        <taxon>rosids</taxon>
        <taxon>malvids</taxon>
        <taxon>Brassicales</taxon>
        <taxon>Brassicaceae</taxon>
        <taxon>Brassiceae</taxon>
        <taxon>Brassica</taxon>
    </lineage>
</organism>
<comment type="caution">
    <text evidence="1">The sequence shown here is derived from an EMBL/GenBank/DDBJ whole genome shotgun (WGS) entry which is preliminary data.</text>
</comment>
<evidence type="ECO:0000313" key="2">
    <source>
        <dbReference type="Proteomes" id="UP000712600"/>
    </source>
</evidence>
<name>A0A8S9RHR3_BRACR</name>
<dbReference type="Proteomes" id="UP000712600">
    <property type="component" value="Unassembled WGS sequence"/>
</dbReference>
<gene>
    <name evidence="1" type="ORF">F2Q69_00062839</name>
</gene>
<protein>
    <submittedName>
        <fullName evidence="1">Uncharacterized protein</fullName>
    </submittedName>
</protein>
<dbReference type="AlphaFoldDB" id="A0A8S9RHR3"/>